<dbReference type="InterPro" id="IPR011659">
    <property type="entry name" value="WD40"/>
</dbReference>
<evidence type="ECO:0000313" key="1">
    <source>
        <dbReference type="EMBL" id="SVA11499.1"/>
    </source>
</evidence>
<dbReference type="AlphaFoldDB" id="A0A381T6Z0"/>
<name>A0A381T6Z0_9ZZZZ</name>
<dbReference type="EMBL" id="UINC01004064">
    <property type="protein sequence ID" value="SVA11499.1"/>
    <property type="molecule type" value="Genomic_DNA"/>
</dbReference>
<reference evidence="1" key="1">
    <citation type="submission" date="2018-05" db="EMBL/GenBank/DDBJ databases">
        <authorList>
            <person name="Lanie J.A."/>
            <person name="Ng W.-L."/>
            <person name="Kazmierczak K.M."/>
            <person name="Andrzejewski T.M."/>
            <person name="Davidsen T.M."/>
            <person name="Wayne K.J."/>
            <person name="Tettelin H."/>
            <person name="Glass J.I."/>
            <person name="Rusch D."/>
            <person name="Podicherti R."/>
            <person name="Tsui H.-C.T."/>
            <person name="Winkler M.E."/>
        </authorList>
    </citation>
    <scope>NUCLEOTIDE SEQUENCE</scope>
</reference>
<dbReference type="InterPro" id="IPR011042">
    <property type="entry name" value="6-blade_b-propeller_TolB-like"/>
</dbReference>
<proteinExistence type="predicted"/>
<sequence>MESTMLKKSLIVLCIVLMGATKLFGEKPYELTVAKIMQDPKWIGISPSNVHWSEDGKWIYFNWNPDGAISDSLYKVSPNGGKPKKVSPKERQLLPSRYGDYSKNWMKKVYAKNGDIFMQNIKNGNTTQITNTVDRESNPKFSGDEKSVTFISGGNIYRWAMAAGSITQITDFREGKEKSEDKEPKTEHEKWLKQEELKLIGILEERKTKRERREEMEDAEEPKRPLEIFFGSKVVQNVQLSPDGNYVTFQLHKAAKDAKRTIVPSYVAETGFTEDLNARDKVGRPNGTYELGIYNILADTVMYVAIDSLPGIFDHPQFTEDIKSDKSEKREVFFSGPFWSDNGKQCATVLQSLDNKDRWIVALDLTSANLKLLDHQHDDAWIGGPGIRRWRGATSIGWTPDNKKFWFQSEA</sequence>
<protein>
    <submittedName>
        <fullName evidence="1">Uncharacterized protein</fullName>
    </submittedName>
</protein>
<dbReference type="Gene3D" id="2.140.10.30">
    <property type="entry name" value="Dipeptidylpeptidase IV, N-terminal domain"/>
    <property type="match status" value="1"/>
</dbReference>
<gene>
    <name evidence="1" type="ORF">METZ01_LOCUS64353</name>
</gene>
<dbReference type="Pfam" id="PF07676">
    <property type="entry name" value="PD40"/>
    <property type="match status" value="1"/>
</dbReference>
<dbReference type="Gene3D" id="2.120.10.30">
    <property type="entry name" value="TolB, C-terminal domain"/>
    <property type="match status" value="2"/>
</dbReference>
<organism evidence="1">
    <name type="scientific">marine metagenome</name>
    <dbReference type="NCBI Taxonomy" id="408172"/>
    <lineage>
        <taxon>unclassified sequences</taxon>
        <taxon>metagenomes</taxon>
        <taxon>ecological metagenomes</taxon>
    </lineage>
</organism>
<dbReference type="SUPFAM" id="SSF82171">
    <property type="entry name" value="DPP6 N-terminal domain-like"/>
    <property type="match status" value="1"/>
</dbReference>
<feature type="non-terminal residue" evidence="1">
    <location>
        <position position="411"/>
    </location>
</feature>
<accession>A0A381T6Z0</accession>